<keyword evidence="4" id="KW-1185">Reference proteome</keyword>
<feature type="domain" description="Signal transduction histidine kinase internal region" evidence="2">
    <location>
        <begin position="186"/>
        <end position="264"/>
    </location>
</feature>
<sequence length="381" mass="44438">MDKFSQDFAGRYLIERQSGRQRIANHLLFWLAFLAFHLAFFVPHYKDIDFNKVWIVSYSFYYFRFIPVFYLSTAVYLYLRRYISGGRLFVATLLSMAALMHLFTALVFNLLDQLYAVGNLSAGFKILQSVYGKPFWQRSGVEWLYFIYDFQEIQVLFLPLGLKMIKLGVRAQLLSRDLKNQQLQNELVALRSQPSPHFILNALDAAYTEILPIKKSVAEYLENLIDVLQFSLRQSRNQWTSLHGEFEIVLSYVKLESRRFSNRLEVSVFQNGPLTEQQQIPTLVLLTLTENAFKHGVYPNYLSSHLQIELKTEPGWLSFKITNSIPTHPVNKKKERGSGIGLKNTRKRLEMYFPGNHSFEITKTKSDFSVHMRIPIRETSA</sequence>
<accession>A0ABR9W9J6</accession>
<dbReference type="Gene3D" id="3.30.565.10">
    <property type="entry name" value="Histidine kinase-like ATPase, C-terminal domain"/>
    <property type="match status" value="1"/>
</dbReference>
<dbReference type="SUPFAM" id="SSF55874">
    <property type="entry name" value="ATPase domain of HSP90 chaperone/DNA topoisomerase II/histidine kinase"/>
    <property type="match status" value="1"/>
</dbReference>
<keyword evidence="1" id="KW-1133">Transmembrane helix</keyword>
<dbReference type="PANTHER" id="PTHR34220">
    <property type="entry name" value="SENSOR HISTIDINE KINASE YPDA"/>
    <property type="match status" value="1"/>
</dbReference>
<dbReference type="InterPro" id="IPR050640">
    <property type="entry name" value="Bact_2-comp_sensor_kinase"/>
</dbReference>
<keyword evidence="1" id="KW-0472">Membrane</keyword>
<name>A0ABR9W9J6_9BACT</name>
<keyword evidence="3" id="KW-0808">Transferase</keyword>
<dbReference type="InterPro" id="IPR036890">
    <property type="entry name" value="HATPase_C_sf"/>
</dbReference>
<feature type="transmembrane region" description="Helical" evidence="1">
    <location>
        <begin position="23"/>
        <end position="41"/>
    </location>
</feature>
<evidence type="ECO:0000259" key="2">
    <source>
        <dbReference type="Pfam" id="PF06580"/>
    </source>
</evidence>
<comment type="caution">
    <text evidence="3">The sequence shown here is derived from an EMBL/GenBank/DDBJ whole genome shotgun (WGS) entry which is preliminary data.</text>
</comment>
<organism evidence="3 4">
    <name type="scientific">Dyadobacter subterraneus</name>
    <dbReference type="NCBI Taxonomy" id="2773304"/>
    <lineage>
        <taxon>Bacteria</taxon>
        <taxon>Pseudomonadati</taxon>
        <taxon>Bacteroidota</taxon>
        <taxon>Cytophagia</taxon>
        <taxon>Cytophagales</taxon>
        <taxon>Spirosomataceae</taxon>
        <taxon>Dyadobacter</taxon>
    </lineage>
</organism>
<dbReference type="Proteomes" id="UP000634134">
    <property type="component" value="Unassembled WGS sequence"/>
</dbReference>
<dbReference type="GO" id="GO:0016301">
    <property type="term" value="F:kinase activity"/>
    <property type="evidence" value="ECO:0007669"/>
    <property type="project" value="UniProtKB-KW"/>
</dbReference>
<reference evidence="4" key="1">
    <citation type="submission" date="2023-07" db="EMBL/GenBank/DDBJ databases">
        <title>Dyadobacter sp. nov 'subterranea' isolated from contaminted grondwater.</title>
        <authorList>
            <person name="Szabo I."/>
            <person name="Al-Omari J."/>
            <person name="Szerdahelyi S.G."/>
            <person name="Rado J."/>
        </authorList>
    </citation>
    <scope>NUCLEOTIDE SEQUENCE [LARGE SCALE GENOMIC DNA]</scope>
    <source>
        <strain evidence="4">UP-52</strain>
    </source>
</reference>
<dbReference type="InterPro" id="IPR010559">
    <property type="entry name" value="Sig_transdc_His_kin_internal"/>
</dbReference>
<evidence type="ECO:0000256" key="1">
    <source>
        <dbReference type="SAM" id="Phobius"/>
    </source>
</evidence>
<gene>
    <name evidence="3" type="ORF">IEE83_09580</name>
</gene>
<evidence type="ECO:0000313" key="3">
    <source>
        <dbReference type="EMBL" id="MBE9462130.1"/>
    </source>
</evidence>
<feature type="transmembrane region" description="Helical" evidence="1">
    <location>
        <begin position="88"/>
        <end position="111"/>
    </location>
</feature>
<keyword evidence="3" id="KW-0418">Kinase</keyword>
<feature type="transmembrane region" description="Helical" evidence="1">
    <location>
        <begin position="61"/>
        <end position="79"/>
    </location>
</feature>
<keyword evidence="1" id="KW-0812">Transmembrane</keyword>
<dbReference type="RefSeq" id="WP_194120355.1">
    <property type="nucleotide sequence ID" value="NZ_JACYGY010000001.1"/>
</dbReference>
<dbReference type="PANTHER" id="PTHR34220:SF7">
    <property type="entry name" value="SENSOR HISTIDINE KINASE YPDA"/>
    <property type="match status" value="1"/>
</dbReference>
<proteinExistence type="predicted"/>
<protein>
    <submittedName>
        <fullName evidence="3">Histidine kinase</fullName>
    </submittedName>
</protein>
<evidence type="ECO:0000313" key="4">
    <source>
        <dbReference type="Proteomes" id="UP000634134"/>
    </source>
</evidence>
<dbReference type="Pfam" id="PF06580">
    <property type="entry name" value="His_kinase"/>
    <property type="match status" value="1"/>
</dbReference>
<dbReference type="EMBL" id="JACYGY010000001">
    <property type="protein sequence ID" value="MBE9462130.1"/>
    <property type="molecule type" value="Genomic_DNA"/>
</dbReference>